<organism evidence="17 18">
    <name type="scientific">Paenibacillus yanchengensis</name>
    <dbReference type="NCBI Taxonomy" id="2035833"/>
    <lineage>
        <taxon>Bacteria</taxon>
        <taxon>Bacillati</taxon>
        <taxon>Bacillota</taxon>
        <taxon>Bacilli</taxon>
        <taxon>Bacillales</taxon>
        <taxon>Paenibacillaceae</taxon>
        <taxon>Paenibacillus</taxon>
    </lineage>
</organism>
<feature type="transmembrane region" description="Helical" evidence="14">
    <location>
        <begin position="20"/>
        <end position="41"/>
    </location>
</feature>
<dbReference type="Proteomes" id="UP001597362">
    <property type="component" value="Unassembled WGS sequence"/>
</dbReference>
<evidence type="ECO:0000256" key="9">
    <source>
        <dbReference type="ARBA" id="ARBA00022777"/>
    </source>
</evidence>
<evidence type="ECO:0000256" key="6">
    <source>
        <dbReference type="ARBA" id="ARBA00022679"/>
    </source>
</evidence>
<accession>A0ABW4YNZ3</accession>
<keyword evidence="11 14" id="KW-1133">Transmembrane helix</keyword>
<dbReference type="RefSeq" id="WP_377774456.1">
    <property type="nucleotide sequence ID" value="NZ_JBHUHO010000039.1"/>
</dbReference>
<dbReference type="CDD" id="cd00082">
    <property type="entry name" value="HisKA"/>
    <property type="match status" value="1"/>
</dbReference>
<keyword evidence="9" id="KW-0418">Kinase</keyword>
<feature type="domain" description="Histidine kinase" evidence="15">
    <location>
        <begin position="245"/>
        <end position="456"/>
    </location>
</feature>
<protein>
    <recommendedName>
        <fullName evidence="3">histidine kinase</fullName>
        <ecNumber evidence="3">2.7.13.3</ecNumber>
    </recommendedName>
</protein>
<evidence type="ECO:0000256" key="12">
    <source>
        <dbReference type="ARBA" id="ARBA00023012"/>
    </source>
</evidence>
<dbReference type="EMBL" id="JBHUHO010000039">
    <property type="protein sequence ID" value="MFD2117371.1"/>
    <property type="molecule type" value="Genomic_DNA"/>
</dbReference>
<evidence type="ECO:0000313" key="17">
    <source>
        <dbReference type="EMBL" id="MFD2117371.1"/>
    </source>
</evidence>
<dbReference type="InterPro" id="IPR004358">
    <property type="entry name" value="Sig_transdc_His_kin-like_C"/>
</dbReference>
<evidence type="ECO:0000259" key="15">
    <source>
        <dbReference type="PROSITE" id="PS50109"/>
    </source>
</evidence>
<dbReference type="InterPro" id="IPR050428">
    <property type="entry name" value="TCS_sensor_his_kinase"/>
</dbReference>
<dbReference type="PROSITE" id="PS50885">
    <property type="entry name" value="HAMP"/>
    <property type="match status" value="1"/>
</dbReference>
<keyword evidence="5" id="KW-0597">Phosphoprotein</keyword>
<evidence type="ECO:0000256" key="5">
    <source>
        <dbReference type="ARBA" id="ARBA00022553"/>
    </source>
</evidence>
<dbReference type="Pfam" id="PF00512">
    <property type="entry name" value="HisKA"/>
    <property type="match status" value="1"/>
</dbReference>
<evidence type="ECO:0000256" key="8">
    <source>
        <dbReference type="ARBA" id="ARBA00022741"/>
    </source>
</evidence>
<dbReference type="PROSITE" id="PS50109">
    <property type="entry name" value="HIS_KIN"/>
    <property type="match status" value="1"/>
</dbReference>
<dbReference type="SMART" id="SM00304">
    <property type="entry name" value="HAMP"/>
    <property type="match status" value="1"/>
</dbReference>
<evidence type="ECO:0000256" key="14">
    <source>
        <dbReference type="SAM" id="Phobius"/>
    </source>
</evidence>
<keyword evidence="6" id="KW-0808">Transferase</keyword>
<dbReference type="InterPro" id="IPR003660">
    <property type="entry name" value="HAMP_dom"/>
</dbReference>
<evidence type="ECO:0000256" key="1">
    <source>
        <dbReference type="ARBA" id="ARBA00000085"/>
    </source>
</evidence>
<name>A0ABW4YNZ3_9BACL</name>
<dbReference type="SUPFAM" id="SSF47384">
    <property type="entry name" value="Homodimeric domain of signal transducing histidine kinase"/>
    <property type="match status" value="1"/>
</dbReference>
<dbReference type="SUPFAM" id="SSF55874">
    <property type="entry name" value="ATPase domain of HSP90 chaperone/DNA topoisomerase II/histidine kinase"/>
    <property type="match status" value="1"/>
</dbReference>
<feature type="domain" description="HAMP" evidence="16">
    <location>
        <begin position="183"/>
        <end position="237"/>
    </location>
</feature>
<evidence type="ECO:0000256" key="3">
    <source>
        <dbReference type="ARBA" id="ARBA00012438"/>
    </source>
</evidence>
<keyword evidence="13 14" id="KW-0472">Membrane</keyword>
<gene>
    <name evidence="17" type="ORF">ACFSJH_16700</name>
</gene>
<comment type="caution">
    <text evidence="17">The sequence shown here is derived from an EMBL/GenBank/DDBJ whole genome shotgun (WGS) entry which is preliminary data.</text>
</comment>
<comment type="subcellular location">
    <subcellularLocation>
        <location evidence="2">Cell membrane</location>
        <topology evidence="2">Multi-pass membrane protein</topology>
    </subcellularLocation>
</comment>
<dbReference type="SMART" id="SM00387">
    <property type="entry name" value="HATPase_c"/>
    <property type="match status" value="1"/>
</dbReference>
<dbReference type="CDD" id="cd06225">
    <property type="entry name" value="HAMP"/>
    <property type="match status" value="1"/>
</dbReference>
<keyword evidence="4" id="KW-1003">Cell membrane</keyword>
<keyword evidence="10 17" id="KW-0067">ATP-binding</keyword>
<dbReference type="InterPro" id="IPR005467">
    <property type="entry name" value="His_kinase_dom"/>
</dbReference>
<dbReference type="Gene3D" id="3.30.565.10">
    <property type="entry name" value="Histidine kinase-like ATPase, C-terminal domain"/>
    <property type="match status" value="1"/>
</dbReference>
<dbReference type="Pfam" id="PF00672">
    <property type="entry name" value="HAMP"/>
    <property type="match status" value="1"/>
</dbReference>
<dbReference type="GO" id="GO:0005524">
    <property type="term" value="F:ATP binding"/>
    <property type="evidence" value="ECO:0007669"/>
    <property type="project" value="UniProtKB-KW"/>
</dbReference>
<evidence type="ECO:0000256" key="4">
    <source>
        <dbReference type="ARBA" id="ARBA00022475"/>
    </source>
</evidence>
<dbReference type="PRINTS" id="PR00344">
    <property type="entry name" value="BCTRLSENSOR"/>
</dbReference>
<dbReference type="PANTHER" id="PTHR45436:SF5">
    <property type="entry name" value="SENSOR HISTIDINE KINASE TRCS"/>
    <property type="match status" value="1"/>
</dbReference>
<evidence type="ECO:0000259" key="16">
    <source>
        <dbReference type="PROSITE" id="PS50885"/>
    </source>
</evidence>
<evidence type="ECO:0000256" key="13">
    <source>
        <dbReference type="ARBA" id="ARBA00023136"/>
    </source>
</evidence>
<keyword evidence="18" id="KW-1185">Reference proteome</keyword>
<dbReference type="InterPro" id="IPR036890">
    <property type="entry name" value="HATPase_C_sf"/>
</dbReference>
<dbReference type="Gene3D" id="1.10.287.130">
    <property type="match status" value="1"/>
</dbReference>
<dbReference type="EC" id="2.7.13.3" evidence="3"/>
<sequence length="461" mass="52431">MKLNINLNLKSKMHIYSSVLFAVLLLLMNILIYFLFQYLLLDSEQKRVDRELTAIARGIQEQAELLPVADLLRAYVPIDGMLQVVGEKKGGFTPVTSPSQVKLIDWSTQFHPKKQLEVVEFAGSSYLFASIPVIWNDGQVVNLQLMESLQSTMNNLRSLKYVLIIVTLLALIPAFFSGRLLGNLIVQPIRAMTGTMRDIQKSGKFKRIPLEEKSKDELVEMGETFNRMIDLLENNFARQESFVSNASHELRTPLTVIESYASLLKRKGLERPELFNESIEAIHSEAIRMREMAEQLLMLAKDKQHWNLEKTEVALVMFAQKSAADFQSGYERAVVVDSEAECLVMTDAKLLKQLLFIFLENAYKYSEETITITVAHDEQGNWLRISDRGMGMARDELEKVFDRFYRVDKVRSRQQGGLGLGLSLAKEIADALHIQLVMDSLEGVGTTVTLLWSSSEVEQQR</sequence>
<keyword evidence="7 14" id="KW-0812">Transmembrane</keyword>
<keyword evidence="8" id="KW-0547">Nucleotide-binding</keyword>
<evidence type="ECO:0000256" key="10">
    <source>
        <dbReference type="ARBA" id="ARBA00022840"/>
    </source>
</evidence>
<dbReference type="Pfam" id="PF02518">
    <property type="entry name" value="HATPase_c"/>
    <property type="match status" value="1"/>
</dbReference>
<dbReference type="InterPro" id="IPR036097">
    <property type="entry name" value="HisK_dim/P_sf"/>
</dbReference>
<reference evidence="18" key="1">
    <citation type="journal article" date="2019" name="Int. J. Syst. Evol. Microbiol.">
        <title>The Global Catalogue of Microorganisms (GCM) 10K type strain sequencing project: providing services to taxonomists for standard genome sequencing and annotation.</title>
        <authorList>
            <consortium name="The Broad Institute Genomics Platform"/>
            <consortium name="The Broad Institute Genome Sequencing Center for Infectious Disease"/>
            <person name="Wu L."/>
            <person name="Ma J."/>
        </authorList>
    </citation>
    <scope>NUCLEOTIDE SEQUENCE [LARGE SCALE GENOMIC DNA]</scope>
    <source>
        <strain evidence="18">GH52</strain>
    </source>
</reference>
<dbReference type="CDD" id="cd00075">
    <property type="entry name" value="HATPase"/>
    <property type="match status" value="1"/>
</dbReference>
<dbReference type="InterPro" id="IPR003661">
    <property type="entry name" value="HisK_dim/P_dom"/>
</dbReference>
<keyword evidence="12" id="KW-0902">Two-component regulatory system</keyword>
<proteinExistence type="predicted"/>
<dbReference type="SMART" id="SM00388">
    <property type="entry name" value="HisKA"/>
    <property type="match status" value="1"/>
</dbReference>
<dbReference type="InterPro" id="IPR003594">
    <property type="entry name" value="HATPase_dom"/>
</dbReference>
<evidence type="ECO:0000313" key="18">
    <source>
        <dbReference type="Proteomes" id="UP001597362"/>
    </source>
</evidence>
<evidence type="ECO:0000256" key="2">
    <source>
        <dbReference type="ARBA" id="ARBA00004651"/>
    </source>
</evidence>
<feature type="transmembrane region" description="Helical" evidence="14">
    <location>
        <begin position="161"/>
        <end position="182"/>
    </location>
</feature>
<evidence type="ECO:0000256" key="11">
    <source>
        <dbReference type="ARBA" id="ARBA00022989"/>
    </source>
</evidence>
<dbReference type="PANTHER" id="PTHR45436">
    <property type="entry name" value="SENSOR HISTIDINE KINASE YKOH"/>
    <property type="match status" value="1"/>
</dbReference>
<comment type="catalytic activity">
    <reaction evidence="1">
        <text>ATP + protein L-histidine = ADP + protein N-phospho-L-histidine.</text>
        <dbReference type="EC" id="2.7.13.3"/>
    </reaction>
</comment>
<evidence type="ECO:0000256" key="7">
    <source>
        <dbReference type="ARBA" id="ARBA00022692"/>
    </source>
</evidence>
<dbReference type="Gene3D" id="6.10.340.10">
    <property type="match status" value="1"/>
</dbReference>